<reference evidence="3" key="1">
    <citation type="journal article" date="2019" name="Int. J. Syst. Evol. Microbiol.">
        <title>The Global Catalogue of Microorganisms (GCM) 10K type strain sequencing project: providing services to taxonomists for standard genome sequencing and annotation.</title>
        <authorList>
            <consortium name="The Broad Institute Genomics Platform"/>
            <consortium name="The Broad Institute Genome Sequencing Center for Infectious Disease"/>
            <person name="Wu L."/>
            <person name="Ma J."/>
        </authorList>
    </citation>
    <scope>NUCLEOTIDE SEQUENCE [LARGE SCALE GENOMIC DNA]</scope>
    <source>
        <strain evidence="3">JCM 16082</strain>
    </source>
</reference>
<dbReference type="Pfam" id="PF00535">
    <property type="entry name" value="Glycos_transf_2"/>
    <property type="match status" value="1"/>
</dbReference>
<dbReference type="EMBL" id="BAAAFG010000002">
    <property type="protein sequence ID" value="GAA0871233.1"/>
    <property type="molecule type" value="Genomic_DNA"/>
</dbReference>
<organism evidence="2 3">
    <name type="scientific">Gangjinia marincola</name>
    <dbReference type="NCBI Taxonomy" id="578463"/>
    <lineage>
        <taxon>Bacteria</taxon>
        <taxon>Pseudomonadati</taxon>
        <taxon>Bacteroidota</taxon>
        <taxon>Flavobacteriia</taxon>
        <taxon>Flavobacteriales</taxon>
        <taxon>Flavobacteriaceae</taxon>
        <taxon>Gangjinia</taxon>
    </lineage>
</organism>
<comment type="caution">
    <text evidence="2">The sequence shown here is derived from an EMBL/GenBank/DDBJ whole genome shotgun (WGS) entry which is preliminary data.</text>
</comment>
<protein>
    <recommendedName>
        <fullName evidence="1">Glycosyltransferase 2-like domain-containing protein</fullName>
    </recommendedName>
</protein>
<name>A0ABP3XSB1_9FLAO</name>
<dbReference type="InterPro" id="IPR001173">
    <property type="entry name" value="Glyco_trans_2-like"/>
</dbReference>
<keyword evidence="3" id="KW-1185">Reference proteome</keyword>
<evidence type="ECO:0000313" key="3">
    <source>
        <dbReference type="Proteomes" id="UP001500507"/>
    </source>
</evidence>
<proteinExistence type="predicted"/>
<accession>A0ABP3XSB1</accession>
<evidence type="ECO:0000259" key="1">
    <source>
        <dbReference type="Pfam" id="PF00535"/>
    </source>
</evidence>
<dbReference type="SUPFAM" id="SSF53448">
    <property type="entry name" value="Nucleotide-diphospho-sugar transferases"/>
    <property type="match status" value="1"/>
</dbReference>
<dbReference type="RefSeq" id="WP_343763125.1">
    <property type="nucleotide sequence ID" value="NZ_BAAAFG010000002.1"/>
</dbReference>
<feature type="domain" description="Glycosyltransferase 2-like" evidence="1">
    <location>
        <begin position="34"/>
        <end position="178"/>
    </location>
</feature>
<dbReference type="Gene3D" id="3.90.550.10">
    <property type="entry name" value="Spore Coat Polysaccharide Biosynthesis Protein SpsA, Chain A"/>
    <property type="match status" value="1"/>
</dbReference>
<dbReference type="Proteomes" id="UP001500507">
    <property type="component" value="Unassembled WGS sequence"/>
</dbReference>
<dbReference type="PANTHER" id="PTHR22916">
    <property type="entry name" value="GLYCOSYLTRANSFERASE"/>
    <property type="match status" value="1"/>
</dbReference>
<sequence length="355" mass="41759">MKNDELSFKQFKRQFQNEKIDIVGGESTNRPKVSVCITAYNHEKYIKECLDSVLRQKTNFPVEILVGEDNSTDATRAICESYALKYPERITLFLHQDSNKILVRKAAIGRFNFVYNIYQAKGEYIALIDGDDYWKDPLKLQKQADFLDANTSYVACCHNAVIINSEGRQIHQSKLKLKEDRVYSEKELRQGAFLLTLTLMFRNKVRSFPKEFFEVFNGDTFLISLLGSHGKAKYLHNMIPDAYREHEGSIWSSKNQFEQRYVKLLFARILHQYYERINDLDTREYYKHRIESLVMNLISYPKLGKQYSPKKFRTVLSIYLAYQKPYKSKHHAKHFLKHSYYYISSQLSGHNSPTA</sequence>
<gene>
    <name evidence="2" type="ORF">GCM10009117_03790</name>
</gene>
<dbReference type="InterPro" id="IPR029044">
    <property type="entry name" value="Nucleotide-diphossugar_trans"/>
</dbReference>
<evidence type="ECO:0000313" key="2">
    <source>
        <dbReference type="EMBL" id="GAA0871233.1"/>
    </source>
</evidence>